<dbReference type="InterPro" id="IPR043141">
    <property type="entry name" value="Ribosomal_uL10-like_sf"/>
</dbReference>
<dbReference type="Gene3D" id="6.10.250.290">
    <property type="match status" value="1"/>
</dbReference>
<dbReference type="KEGG" id="vab:WPS_14880"/>
<name>A0AAN1XVJ9_UNVUL</name>
<dbReference type="HAMAP" id="MF_00362">
    <property type="entry name" value="Ribosomal_uL10"/>
    <property type="match status" value="1"/>
</dbReference>
<dbReference type="NCBIfam" id="NF000955">
    <property type="entry name" value="PRK00099.1-1"/>
    <property type="match status" value="1"/>
</dbReference>
<dbReference type="SUPFAM" id="SSF160369">
    <property type="entry name" value="Ribosomal protein L10-like"/>
    <property type="match status" value="1"/>
</dbReference>
<reference evidence="6 7" key="1">
    <citation type="journal article" date="2022" name="ISME Commun">
        <title>Vulcanimicrobium alpinus gen. nov. sp. nov., the first cultivated representative of the candidate phylum 'Eremiobacterota', is a metabolically versatile aerobic anoxygenic phototroph.</title>
        <authorList>
            <person name="Yabe S."/>
            <person name="Muto K."/>
            <person name="Abe K."/>
            <person name="Yokota A."/>
            <person name="Staudigel H."/>
            <person name="Tebo B.M."/>
        </authorList>
    </citation>
    <scope>NUCLEOTIDE SEQUENCE [LARGE SCALE GENOMIC DNA]</scope>
    <source>
        <strain evidence="6 7">WC8-2</strain>
    </source>
</reference>
<evidence type="ECO:0000256" key="4">
    <source>
        <dbReference type="ARBA" id="ARBA00035202"/>
    </source>
</evidence>
<dbReference type="AlphaFoldDB" id="A0AAN1XVJ9"/>
<evidence type="ECO:0000313" key="6">
    <source>
        <dbReference type="EMBL" id="BDE06212.1"/>
    </source>
</evidence>
<proteinExistence type="inferred from homology"/>
<protein>
    <recommendedName>
        <fullName evidence="4 5">Large ribosomal subunit protein uL10</fullName>
    </recommendedName>
</protein>
<dbReference type="Proteomes" id="UP001317532">
    <property type="component" value="Chromosome"/>
</dbReference>
<dbReference type="GO" id="GO:0006412">
    <property type="term" value="P:translation"/>
    <property type="evidence" value="ECO:0007669"/>
    <property type="project" value="UniProtKB-UniRule"/>
</dbReference>
<keyword evidence="3 5" id="KW-0687">Ribonucleoprotein</keyword>
<keyword evidence="2 5" id="KW-0689">Ribosomal protein</keyword>
<evidence type="ECO:0000256" key="5">
    <source>
        <dbReference type="HAMAP-Rule" id="MF_00362"/>
    </source>
</evidence>
<dbReference type="InterPro" id="IPR001790">
    <property type="entry name" value="Ribosomal_uL10"/>
</dbReference>
<comment type="function">
    <text evidence="5">Forms part of the ribosomal stalk, playing a central role in the interaction of the ribosome with GTP-bound translation factors.</text>
</comment>
<dbReference type="CDD" id="cd05797">
    <property type="entry name" value="Ribosomal_L10"/>
    <property type="match status" value="1"/>
</dbReference>
<evidence type="ECO:0000256" key="1">
    <source>
        <dbReference type="ARBA" id="ARBA00008889"/>
    </source>
</evidence>
<dbReference type="InterPro" id="IPR047865">
    <property type="entry name" value="Ribosomal_uL10_bac_type"/>
</dbReference>
<organism evidence="6 7">
    <name type="scientific">Vulcanimicrobium alpinum</name>
    <dbReference type="NCBI Taxonomy" id="3016050"/>
    <lineage>
        <taxon>Bacteria</taxon>
        <taxon>Bacillati</taxon>
        <taxon>Vulcanimicrobiota</taxon>
        <taxon>Vulcanimicrobiia</taxon>
        <taxon>Vulcanimicrobiales</taxon>
        <taxon>Vulcanimicrobiaceae</taxon>
        <taxon>Vulcanimicrobium</taxon>
    </lineage>
</organism>
<keyword evidence="7" id="KW-1185">Reference proteome</keyword>
<dbReference type="InterPro" id="IPR002363">
    <property type="entry name" value="Ribosomal_uL10_CS_bac"/>
</dbReference>
<dbReference type="RefSeq" id="WP_317997190.1">
    <property type="nucleotide sequence ID" value="NZ_AP025523.1"/>
</dbReference>
<dbReference type="PROSITE" id="PS01109">
    <property type="entry name" value="RIBOSOMAL_L10"/>
    <property type="match status" value="1"/>
</dbReference>
<comment type="subunit">
    <text evidence="5">Part of the ribosomal stalk of the 50S ribosomal subunit. The N-terminus interacts with L11 and the large rRNA to form the base of the stalk. The C-terminus forms an elongated spine to which L12 dimers bind in a sequential fashion forming a multimeric L10(L12)X complex.</text>
</comment>
<dbReference type="GO" id="GO:0070180">
    <property type="term" value="F:large ribosomal subunit rRNA binding"/>
    <property type="evidence" value="ECO:0007669"/>
    <property type="project" value="UniProtKB-UniRule"/>
</dbReference>
<evidence type="ECO:0000313" key="7">
    <source>
        <dbReference type="Proteomes" id="UP001317532"/>
    </source>
</evidence>
<dbReference type="Pfam" id="PF00466">
    <property type="entry name" value="Ribosomal_L10"/>
    <property type="match status" value="1"/>
</dbReference>
<keyword evidence="5" id="KW-0699">rRNA-binding</keyword>
<dbReference type="Gene3D" id="3.30.70.1730">
    <property type="match status" value="1"/>
</dbReference>
<dbReference type="GO" id="GO:0015934">
    <property type="term" value="C:large ribosomal subunit"/>
    <property type="evidence" value="ECO:0007669"/>
    <property type="project" value="InterPro"/>
</dbReference>
<dbReference type="PANTHER" id="PTHR11560">
    <property type="entry name" value="39S RIBOSOMAL PROTEIN L10, MITOCHONDRIAL"/>
    <property type="match status" value="1"/>
</dbReference>
<evidence type="ECO:0000256" key="3">
    <source>
        <dbReference type="ARBA" id="ARBA00023274"/>
    </source>
</evidence>
<sequence length="177" mass="18695">MPTAKKEATIEELREKIAGAKNLFFTNYAGLTVEEITKLRNELRKDGSTYGVVKNTLFKRAAGDDLASQLDAILAGPTGVVFAGDDPVAPAKALKTFSDQTKAVDVKAAYIDGKLVDASQVQALAALPPKIELLAKLVGSLKSPLYGLVTVLSGNQSGLVRVLNAIREQKSADQPAA</sequence>
<evidence type="ECO:0000256" key="2">
    <source>
        <dbReference type="ARBA" id="ARBA00022980"/>
    </source>
</evidence>
<comment type="similarity">
    <text evidence="1 5">Belongs to the universal ribosomal protein uL10 family.</text>
</comment>
<accession>A0AAN1XVJ9</accession>
<gene>
    <name evidence="5 6" type="primary">rplJ</name>
    <name evidence="6" type="ORF">WPS_14880</name>
</gene>
<dbReference type="InterPro" id="IPR022973">
    <property type="entry name" value="Ribosomal_uL10_bac"/>
</dbReference>
<dbReference type="EMBL" id="AP025523">
    <property type="protein sequence ID" value="BDE06212.1"/>
    <property type="molecule type" value="Genomic_DNA"/>
</dbReference>
<keyword evidence="5" id="KW-0694">RNA-binding</keyword>
<dbReference type="GO" id="GO:0003735">
    <property type="term" value="F:structural constituent of ribosome"/>
    <property type="evidence" value="ECO:0007669"/>
    <property type="project" value="InterPro"/>
</dbReference>